<keyword evidence="1" id="KW-1133">Transmembrane helix</keyword>
<name>A0A8J3H1C3_9RHOB</name>
<dbReference type="EMBL" id="BNCJ01000014">
    <property type="protein sequence ID" value="GHF63673.1"/>
    <property type="molecule type" value="Genomic_DNA"/>
</dbReference>
<evidence type="ECO:0000313" key="2">
    <source>
        <dbReference type="EMBL" id="GHF63673.1"/>
    </source>
</evidence>
<comment type="caution">
    <text evidence="2">The sequence shown here is derived from an EMBL/GenBank/DDBJ whole genome shotgun (WGS) entry which is preliminary data.</text>
</comment>
<gene>
    <name evidence="2" type="ORF">GCM10017056_38730</name>
</gene>
<feature type="transmembrane region" description="Helical" evidence="1">
    <location>
        <begin position="72"/>
        <end position="94"/>
    </location>
</feature>
<evidence type="ECO:0000256" key="1">
    <source>
        <dbReference type="SAM" id="Phobius"/>
    </source>
</evidence>
<keyword evidence="1" id="KW-0812">Transmembrane</keyword>
<accession>A0A8J3H1C3</accession>
<organism evidence="2 3">
    <name type="scientific">Seohaeicola zhoushanensis</name>
    <dbReference type="NCBI Taxonomy" id="1569283"/>
    <lineage>
        <taxon>Bacteria</taxon>
        <taxon>Pseudomonadati</taxon>
        <taxon>Pseudomonadota</taxon>
        <taxon>Alphaproteobacteria</taxon>
        <taxon>Rhodobacterales</taxon>
        <taxon>Roseobacteraceae</taxon>
        <taxon>Seohaeicola</taxon>
    </lineage>
</organism>
<dbReference type="Proteomes" id="UP000626220">
    <property type="component" value="Unassembled WGS sequence"/>
</dbReference>
<keyword evidence="3" id="KW-1185">Reference proteome</keyword>
<evidence type="ECO:0000313" key="3">
    <source>
        <dbReference type="Proteomes" id="UP000626220"/>
    </source>
</evidence>
<dbReference type="AlphaFoldDB" id="A0A8J3H1C3"/>
<keyword evidence="1" id="KW-0472">Membrane</keyword>
<sequence length="185" mass="19393">MALLAALTLLIWAAAMAPVILRWVGVCFMPAADAPPVAYGNVALGAGGVLGALAFVPMMLGLSPSGQRARVGLGMLLALAFGVMITVFSAYMALVVTVPMLHAAIRGEAVALPFRVDNPRDHVSRRGHCRHAISVEAASFLFDNVCGVPDSLREGLQRGQVVTLHGSGSAWGVFYSGVSRRAERP</sequence>
<reference evidence="2" key="1">
    <citation type="journal article" date="2014" name="Int. J. Syst. Evol. Microbiol.">
        <title>Complete genome sequence of Corynebacterium casei LMG S-19264T (=DSM 44701T), isolated from a smear-ripened cheese.</title>
        <authorList>
            <consortium name="US DOE Joint Genome Institute (JGI-PGF)"/>
            <person name="Walter F."/>
            <person name="Albersmeier A."/>
            <person name="Kalinowski J."/>
            <person name="Ruckert C."/>
        </authorList>
    </citation>
    <scope>NUCLEOTIDE SEQUENCE</scope>
    <source>
        <strain evidence="2">KCTC 42650</strain>
    </source>
</reference>
<proteinExistence type="predicted"/>
<reference evidence="2" key="2">
    <citation type="submission" date="2020-09" db="EMBL/GenBank/DDBJ databases">
        <authorList>
            <person name="Sun Q."/>
            <person name="Kim S."/>
        </authorList>
    </citation>
    <scope>NUCLEOTIDE SEQUENCE</scope>
    <source>
        <strain evidence="2">KCTC 42650</strain>
    </source>
</reference>
<protein>
    <submittedName>
        <fullName evidence="2">Uncharacterized protein</fullName>
    </submittedName>
</protein>
<feature type="transmembrane region" description="Helical" evidence="1">
    <location>
        <begin position="38"/>
        <end position="60"/>
    </location>
</feature>